<dbReference type="Proteomes" id="UP001431783">
    <property type="component" value="Unassembled WGS sequence"/>
</dbReference>
<dbReference type="InterPro" id="IPR044929">
    <property type="entry name" value="DNA/RNA_non-sp_Endonuclease_sf"/>
</dbReference>
<dbReference type="GO" id="GO:0000014">
    <property type="term" value="F:single-stranded DNA endodeoxyribonuclease activity"/>
    <property type="evidence" value="ECO:0007669"/>
    <property type="project" value="TreeGrafter"/>
</dbReference>
<gene>
    <name evidence="7" type="ORF">WA026_010293</name>
</gene>
<protein>
    <recommendedName>
        <fullName evidence="6">DNA/RNA non-specific endonuclease/pyrophosphatase/phosphodiesterase domain-containing protein</fullName>
    </recommendedName>
</protein>
<dbReference type="EMBL" id="JARQZJ010000064">
    <property type="protein sequence ID" value="KAK9880415.1"/>
    <property type="molecule type" value="Genomic_DNA"/>
</dbReference>
<keyword evidence="3" id="KW-0255">Endonuclease</keyword>
<keyword evidence="2" id="KW-0540">Nuclease</keyword>
<dbReference type="AlphaFoldDB" id="A0AAW1UK24"/>
<accession>A0AAW1UK24</accession>
<dbReference type="GO" id="GO:0004521">
    <property type="term" value="F:RNA endonuclease activity"/>
    <property type="evidence" value="ECO:0007669"/>
    <property type="project" value="TreeGrafter"/>
</dbReference>
<evidence type="ECO:0000256" key="3">
    <source>
        <dbReference type="ARBA" id="ARBA00022759"/>
    </source>
</evidence>
<feature type="active site" description="Proton acceptor" evidence="4">
    <location>
        <position position="234"/>
    </location>
</feature>
<evidence type="ECO:0000256" key="2">
    <source>
        <dbReference type="ARBA" id="ARBA00022722"/>
    </source>
</evidence>
<organism evidence="7 8">
    <name type="scientific">Henosepilachna vigintioctopunctata</name>
    <dbReference type="NCBI Taxonomy" id="420089"/>
    <lineage>
        <taxon>Eukaryota</taxon>
        <taxon>Metazoa</taxon>
        <taxon>Ecdysozoa</taxon>
        <taxon>Arthropoda</taxon>
        <taxon>Hexapoda</taxon>
        <taxon>Insecta</taxon>
        <taxon>Pterygota</taxon>
        <taxon>Neoptera</taxon>
        <taxon>Endopterygota</taxon>
        <taxon>Coleoptera</taxon>
        <taxon>Polyphaga</taxon>
        <taxon>Cucujiformia</taxon>
        <taxon>Coccinelloidea</taxon>
        <taxon>Coccinellidae</taxon>
        <taxon>Epilachninae</taxon>
        <taxon>Epilachnini</taxon>
        <taxon>Henosepilachna</taxon>
    </lineage>
</organism>
<keyword evidence="5" id="KW-0479">Metal-binding</keyword>
<sequence length="400" mass="45965">MLRRNIILSSVFVALLILVLLTLIFFGKCCFSDYCEIPLKIHDQNLIYASSEERKFLYSRDGDAIAVDRGQSVILGCPGSKLITGVAYSGAECLTETNFRIFQDNVDITSLSCADRSKVTARYTGNSCERNGIEIEIGFDFGDFFIRQMRVCFDETEQSTLYSEHNLTQYIENHEQTGKPYFEEGNFYKIPNKKIYQLYSRKMQRETINKQLNLLPNSDDIIKNDSNFFLSRGHLAPRGDFYYGLQMNASFYYVNSAPQWAVINSESWNSLEMGIRLFAIHNQKDLQIFTGTYGKLNIYGINLFLYKDNSIQAIPIPEIFWKVVFDPIAKMGIAFVGTNNPFLKKQEVKVYCKDISSEISWIKLDNTNVTRGFVYGCDVNDLRNKISFIPQLDIKGILRN</sequence>
<comment type="similarity">
    <text evidence="1">Belongs to the DNA/RNA non-specific endonuclease family.</text>
</comment>
<dbReference type="FunFam" id="3.40.570.10:FF:000007">
    <property type="entry name" value="Alkaline nuclease"/>
    <property type="match status" value="1"/>
</dbReference>
<evidence type="ECO:0000256" key="4">
    <source>
        <dbReference type="PIRSR" id="PIRSR640255-1"/>
    </source>
</evidence>
<evidence type="ECO:0000256" key="5">
    <source>
        <dbReference type="PIRSR" id="PIRSR640255-2"/>
    </source>
</evidence>
<dbReference type="GO" id="GO:0005743">
    <property type="term" value="C:mitochondrial inner membrane"/>
    <property type="evidence" value="ECO:0007669"/>
    <property type="project" value="TreeGrafter"/>
</dbReference>
<dbReference type="PANTHER" id="PTHR13966:SF19">
    <property type="entry name" value="NUCLEASE EXOG, MITOCHONDRIAL"/>
    <property type="match status" value="1"/>
</dbReference>
<name>A0AAW1UK24_9CUCU</name>
<dbReference type="GO" id="GO:0005634">
    <property type="term" value="C:nucleus"/>
    <property type="evidence" value="ECO:0007669"/>
    <property type="project" value="TreeGrafter"/>
</dbReference>
<dbReference type="PANTHER" id="PTHR13966">
    <property type="entry name" value="ENDONUCLEASE RELATED"/>
    <property type="match status" value="1"/>
</dbReference>
<feature type="domain" description="DNA/RNA non-specific endonuclease/pyrophosphatase/phosphodiesterase" evidence="6">
    <location>
        <begin position="145"/>
        <end position="382"/>
    </location>
</feature>
<feature type="binding site" evidence="5">
    <location>
        <position position="264"/>
    </location>
    <ligand>
        <name>Mg(2+)</name>
        <dbReference type="ChEBI" id="CHEBI:18420"/>
        <note>catalytic</note>
    </ligand>
</feature>
<evidence type="ECO:0000313" key="8">
    <source>
        <dbReference type="Proteomes" id="UP001431783"/>
    </source>
</evidence>
<dbReference type="SMART" id="SM00892">
    <property type="entry name" value="Endonuclease_NS"/>
    <property type="match status" value="1"/>
</dbReference>
<proteinExistence type="inferred from homology"/>
<dbReference type="InterPro" id="IPR044925">
    <property type="entry name" value="His-Me_finger_sf"/>
</dbReference>
<evidence type="ECO:0000259" key="6">
    <source>
        <dbReference type="SMART" id="SM00892"/>
    </source>
</evidence>
<dbReference type="Gene3D" id="3.40.570.10">
    <property type="entry name" value="Extracellular Endonuclease, subunit A"/>
    <property type="match status" value="1"/>
</dbReference>
<dbReference type="GO" id="GO:0003676">
    <property type="term" value="F:nucleic acid binding"/>
    <property type="evidence" value="ECO:0007669"/>
    <property type="project" value="InterPro"/>
</dbReference>
<dbReference type="GO" id="GO:0006309">
    <property type="term" value="P:apoptotic DNA fragmentation"/>
    <property type="evidence" value="ECO:0007669"/>
    <property type="project" value="TreeGrafter"/>
</dbReference>
<evidence type="ECO:0000313" key="7">
    <source>
        <dbReference type="EMBL" id="KAK9880415.1"/>
    </source>
</evidence>
<comment type="caution">
    <text evidence="7">The sequence shown here is derived from an EMBL/GenBank/DDBJ whole genome shotgun (WGS) entry which is preliminary data.</text>
</comment>
<dbReference type="Pfam" id="PF01223">
    <property type="entry name" value="Endonuclease_NS"/>
    <property type="match status" value="1"/>
</dbReference>
<dbReference type="InterPro" id="IPR040255">
    <property type="entry name" value="Non-specific_endonuclease"/>
</dbReference>
<dbReference type="SUPFAM" id="SSF54060">
    <property type="entry name" value="His-Me finger endonucleases"/>
    <property type="match status" value="1"/>
</dbReference>
<reference evidence="7 8" key="1">
    <citation type="submission" date="2023-03" db="EMBL/GenBank/DDBJ databases">
        <title>Genome insight into feeding habits of ladybird beetles.</title>
        <authorList>
            <person name="Li H.-S."/>
            <person name="Huang Y.-H."/>
            <person name="Pang H."/>
        </authorList>
    </citation>
    <scope>NUCLEOTIDE SEQUENCE [LARGE SCALE GENOMIC DNA]</scope>
    <source>
        <strain evidence="7">SYSU_2023b</strain>
        <tissue evidence="7">Whole body</tissue>
    </source>
</reference>
<dbReference type="InterPro" id="IPR001604">
    <property type="entry name" value="Endo_G_ENPP1-like_dom"/>
</dbReference>
<evidence type="ECO:0000256" key="1">
    <source>
        <dbReference type="ARBA" id="ARBA00010052"/>
    </source>
</evidence>
<dbReference type="GO" id="GO:0046872">
    <property type="term" value="F:metal ion binding"/>
    <property type="evidence" value="ECO:0007669"/>
    <property type="project" value="UniProtKB-KW"/>
</dbReference>
<keyword evidence="3" id="KW-0378">Hydrolase</keyword>
<keyword evidence="8" id="KW-1185">Reference proteome</keyword>